<comment type="caution">
    <text evidence="1">The sequence shown here is derived from an EMBL/GenBank/DDBJ whole genome shotgun (WGS) entry which is preliminary data.</text>
</comment>
<accession>A0A0L6VZT2</accession>
<protein>
    <submittedName>
        <fullName evidence="1">Uncharacterized protein</fullName>
    </submittedName>
</protein>
<gene>
    <name evidence="1" type="ORF">Tfer_2716</name>
</gene>
<dbReference type="Proteomes" id="UP000037175">
    <property type="component" value="Unassembled WGS sequence"/>
</dbReference>
<organism evidence="1 2">
    <name type="scientific">Thermincola ferriacetica</name>
    <dbReference type="NCBI Taxonomy" id="281456"/>
    <lineage>
        <taxon>Bacteria</taxon>
        <taxon>Bacillati</taxon>
        <taxon>Bacillota</taxon>
        <taxon>Clostridia</taxon>
        <taxon>Eubacteriales</taxon>
        <taxon>Thermincolaceae</taxon>
        <taxon>Thermincola</taxon>
    </lineage>
</organism>
<evidence type="ECO:0000313" key="1">
    <source>
        <dbReference type="EMBL" id="KNZ68721.1"/>
    </source>
</evidence>
<name>A0A0L6VZT2_9FIRM</name>
<keyword evidence="2" id="KW-1185">Reference proteome</keyword>
<proteinExistence type="predicted"/>
<sequence>MNTLILILLLIIAGCNDKVTNEITFEGESENWEVTLSYKLSGNETYETYTLNYKNSNISDKTKVKFQFSSIVNNKILPPFAFGEITLGKDFKIESTSTSGAKMPSNNEIFDVSIEWEGKKESIRLTSKRVGRY</sequence>
<reference evidence="2" key="1">
    <citation type="submission" date="2015-07" db="EMBL/GenBank/DDBJ databases">
        <title>Complete Genome of Thermincola ferriacetica strain Z-0001T.</title>
        <authorList>
            <person name="Lusk B."/>
            <person name="Badalamenti J.P."/>
            <person name="Parameswaran P."/>
            <person name="Bond D.R."/>
            <person name="Torres C.I."/>
        </authorList>
    </citation>
    <scope>NUCLEOTIDE SEQUENCE [LARGE SCALE GENOMIC DNA]</scope>
    <source>
        <strain evidence="2">Z-0001</strain>
    </source>
</reference>
<dbReference type="AlphaFoldDB" id="A0A0L6VZT2"/>
<evidence type="ECO:0000313" key="2">
    <source>
        <dbReference type="Proteomes" id="UP000037175"/>
    </source>
</evidence>
<dbReference type="EMBL" id="LGTE01000023">
    <property type="protein sequence ID" value="KNZ68721.1"/>
    <property type="molecule type" value="Genomic_DNA"/>
</dbReference>